<dbReference type="InterPro" id="IPR027417">
    <property type="entry name" value="P-loop_NTPase"/>
</dbReference>
<keyword evidence="6" id="KW-1185">Reference proteome</keyword>
<reference evidence="6" key="1">
    <citation type="journal article" date="2019" name="Int. J. Syst. Evol. Microbiol.">
        <title>The Global Catalogue of Microorganisms (GCM) 10K type strain sequencing project: providing services to taxonomists for standard genome sequencing and annotation.</title>
        <authorList>
            <consortium name="The Broad Institute Genomics Platform"/>
            <consortium name="The Broad Institute Genome Sequencing Center for Infectious Disease"/>
            <person name="Wu L."/>
            <person name="Ma J."/>
        </authorList>
    </citation>
    <scope>NUCLEOTIDE SEQUENCE [LARGE SCALE GENOMIC DNA]</scope>
    <source>
        <strain evidence="6">KCTC 52277</strain>
    </source>
</reference>
<dbReference type="InterPro" id="IPR017871">
    <property type="entry name" value="ABC_transporter-like_CS"/>
</dbReference>
<evidence type="ECO:0000256" key="3">
    <source>
        <dbReference type="ARBA" id="ARBA00022840"/>
    </source>
</evidence>
<comment type="caution">
    <text evidence="5">The sequence shown here is derived from an EMBL/GenBank/DDBJ whole genome shotgun (WGS) entry which is preliminary data.</text>
</comment>
<evidence type="ECO:0000259" key="4">
    <source>
        <dbReference type="PROSITE" id="PS50893"/>
    </source>
</evidence>
<keyword evidence="2" id="KW-0547">Nucleotide-binding</keyword>
<feature type="domain" description="ABC transporter" evidence="4">
    <location>
        <begin position="6"/>
        <end position="237"/>
    </location>
</feature>
<dbReference type="PANTHER" id="PTHR42939">
    <property type="entry name" value="ABC TRANSPORTER ATP-BINDING PROTEIN ALBC-RELATED"/>
    <property type="match status" value="1"/>
</dbReference>
<dbReference type="EMBL" id="JBHRTD010000001">
    <property type="protein sequence ID" value="MFC3136696.1"/>
    <property type="molecule type" value="Genomic_DNA"/>
</dbReference>
<dbReference type="PANTHER" id="PTHR42939:SF1">
    <property type="entry name" value="ABC TRANSPORTER ATP-BINDING PROTEIN ALBC-RELATED"/>
    <property type="match status" value="1"/>
</dbReference>
<dbReference type="InterPro" id="IPR051782">
    <property type="entry name" value="ABC_Transporter_VariousFunc"/>
</dbReference>
<dbReference type="Proteomes" id="UP001595621">
    <property type="component" value="Unassembled WGS sequence"/>
</dbReference>
<dbReference type="RefSeq" id="WP_248936492.1">
    <property type="nucleotide sequence ID" value="NZ_JAKILF010000005.1"/>
</dbReference>
<evidence type="ECO:0000313" key="5">
    <source>
        <dbReference type="EMBL" id="MFC3136696.1"/>
    </source>
</evidence>
<keyword evidence="3 5" id="KW-0067">ATP-binding</keyword>
<dbReference type="PROSITE" id="PS50893">
    <property type="entry name" value="ABC_TRANSPORTER_2"/>
    <property type="match status" value="1"/>
</dbReference>
<organism evidence="5 6">
    <name type="scientific">Shewanella submarina</name>
    <dbReference type="NCBI Taxonomy" id="2016376"/>
    <lineage>
        <taxon>Bacteria</taxon>
        <taxon>Pseudomonadati</taxon>
        <taxon>Pseudomonadota</taxon>
        <taxon>Gammaproteobacteria</taxon>
        <taxon>Alteromonadales</taxon>
        <taxon>Shewanellaceae</taxon>
        <taxon>Shewanella</taxon>
    </lineage>
</organism>
<accession>A0ABV7G896</accession>
<dbReference type="SMART" id="SM00382">
    <property type="entry name" value="AAA"/>
    <property type="match status" value="1"/>
</dbReference>
<gene>
    <name evidence="5" type="ORF">ACFOE0_00630</name>
</gene>
<dbReference type="SUPFAM" id="SSF52540">
    <property type="entry name" value="P-loop containing nucleoside triphosphate hydrolases"/>
    <property type="match status" value="1"/>
</dbReference>
<dbReference type="Pfam" id="PF00005">
    <property type="entry name" value="ABC_tran"/>
    <property type="match status" value="1"/>
</dbReference>
<dbReference type="GO" id="GO:0005524">
    <property type="term" value="F:ATP binding"/>
    <property type="evidence" value="ECO:0007669"/>
    <property type="project" value="UniProtKB-KW"/>
</dbReference>
<protein>
    <submittedName>
        <fullName evidence="5">ABC transporter ATP-binding protein</fullName>
    </submittedName>
</protein>
<dbReference type="InterPro" id="IPR003593">
    <property type="entry name" value="AAA+_ATPase"/>
</dbReference>
<keyword evidence="1" id="KW-0813">Transport</keyword>
<dbReference type="PROSITE" id="PS00211">
    <property type="entry name" value="ABC_TRANSPORTER_1"/>
    <property type="match status" value="1"/>
</dbReference>
<dbReference type="InterPro" id="IPR003439">
    <property type="entry name" value="ABC_transporter-like_ATP-bd"/>
</dbReference>
<evidence type="ECO:0000256" key="1">
    <source>
        <dbReference type="ARBA" id="ARBA00022448"/>
    </source>
</evidence>
<proteinExistence type="predicted"/>
<sequence>MDTPVIRASGLGKTYSHRGSEAHTALMDVSFELGAGRLLALLGHNGAGKSTLIKLVLGLIEPSQGEISVMGQNPVHSRGKRALPIGYLPENVSFYDNMTGFELLKYFAALKGIGAQSVKQLLEEFGLDYAMDRKVRTYSKGMRQRLGLAQATLAEPKVLLLDEPTVGLDPLASAFLYRKLNELKQAGCAVIVCTHELGLVEQELDKALILGKGRVLAKGDMSVLRQGCDLQLRVAFDDLPKRVAGDAFLSEFVREDALVMNFSRREQVLDYLIREKQICDLSVSLPSLSDIFHHHVSPLVHSATCSGGIEL</sequence>
<name>A0ABV7G896_9GAMM</name>
<evidence type="ECO:0000256" key="2">
    <source>
        <dbReference type="ARBA" id="ARBA00022741"/>
    </source>
</evidence>
<dbReference type="Gene3D" id="3.40.50.300">
    <property type="entry name" value="P-loop containing nucleotide triphosphate hydrolases"/>
    <property type="match status" value="1"/>
</dbReference>
<evidence type="ECO:0000313" key="6">
    <source>
        <dbReference type="Proteomes" id="UP001595621"/>
    </source>
</evidence>